<evidence type="ECO:0000256" key="2">
    <source>
        <dbReference type="SAM" id="SignalP"/>
    </source>
</evidence>
<feature type="repeat" description="TPR" evidence="1">
    <location>
        <begin position="326"/>
        <end position="359"/>
    </location>
</feature>
<dbReference type="Pfam" id="PF17131">
    <property type="entry name" value="LolA_like"/>
    <property type="match status" value="1"/>
</dbReference>
<dbReference type="PANTHER" id="PTHR23082:SF0">
    <property type="entry name" value="GENERAL TRANSCRIPTION FACTOR 3C POLYPEPTIDE 3"/>
    <property type="match status" value="1"/>
</dbReference>
<keyword evidence="5" id="KW-1185">Reference proteome</keyword>
<feature type="repeat" description="TPR" evidence="1">
    <location>
        <begin position="435"/>
        <end position="468"/>
    </location>
</feature>
<keyword evidence="2" id="KW-0732">Signal</keyword>
<dbReference type="InterPro" id="IPR011990">
    <property type="entry name" value="TPR-like_helical_dom_sf"/>
</dbReference>
<dbReference type="Gene3D" id="1.25.40.10">
    <property type="entry name" value="Tetratricopeptide repeat domain"/>
    <property type="match status" value="4"/>
</dbReference>
<accession>A0A938XXX2</accession>
<keyword evidence="1" id="KW-0802">TPR repeat</keyword>
<dbReference type="InterPro" id="IPR019734">
    <property type="entry name" value="TPR_rpt"/>
</dbReference>
<proteinExistence type="predicted"/>
<dbReference type="SMART" id="SM00028">
    <property type="entry name" value="TPR"/>
    <property type="match status" value="10"/>
</dbReference>
<feature type="domain" description="Uncharacterized protein TP-0789" evidence="3">
    <location>
        <begin position="128"/>
        <end position="230"/>
    </location>
</feature>
<dbReference type="Pfam" id="PF14559">
    <property type="entry name" value="TPR_19"/>
    <property type="match status" value="1"/>
</dbReference>
<evidence type="ECO:0000259" key="3">
    <source>
        <dbReference type="Pfam" id="PF17131"/>
    </source>
</evidence>
<dbReference type="SUPFAM" id="SSF81901">
    <property type="entry name" value="HCP-like"/>
    <property type="match status" value="1"/>
</dbReference>
<dbReference type="Pfam" id="PF13431">
    <property type="entry name" value="TPR_17"/>
    <property type="match status" value="1"/>
</dbReference>
<dbReference type="Pfam" id="PF13181">
    <property type="entry name" value="TPR_8"/>
    <property type="match status" value="1"/>
</dbReference>
<dbReference type="InterPro" id="IPR033399">
    <property type="entry name" value="TP_0789-like"/>
</dbReference>
<dbReference type="AlphaFoldDB" id="A0A938XXX2"/>
<dbReference type="SUPFAM" id="SSF48452">
    <property type="entry name" value="TPR-like"/>
    <property type="match status" value="1"/>
</dbReference>
<feature type="chain" id="PRO_5036797269" evidence="2">
    <location>
        <begin position="24"/>
        <end position="777"/>
    </location>
</feature>
<evidence type="ECO:0000313" key="5">
    <source>
        <dbReference type="Proteomes" id="UP000774000"/>
    </source>
</evidence>
<dbReference type="Gene3D" id="2.50.20.10">
    <property type="entry name" value="Lipoprotein localisation LolA/LolB/LppX"/>
    <property type="match status" value="1"/>
</dbReference>
<dbReference type="PROSITE" id="PS50005">
    <property type="entry name" value="TPR"/>
    <property type="match status" value="4"/>
</dbReference>
<evidence type="ECO:0000313" key="4">
    <source>
        <dbReference type="EMBL" id="MBM7557687.1"/>
    </source>
</evidence>
<feature type="repeat" description="TPR" evidence="1">
    <location>
        <begin position="401"/>
        <end position="434"/>
    </location>
</feature>
<reference evidence="4" key="1">
    <citation type="submission" date="2021-01" db="EMBL/GenBank/DDBJ databases">
        <title>Genomic Encyclopedia of Type Strains, Phase IV (KMG-IV): sequencing the most valuable type-strain genomes for metagenomic binning, comparative biology and taxonomic classification.</title>
        <authorList>
            <person name="Goeker M."/>
        </authorList>
    </citation>
    <scope>NUCLEOTIDE SEQUENCE</scope>
    <source>
        <strain evidence="4">DSM 23230</strain>
    </source>
</reference>
<feature type="repeat" description="TPR" evidence="1">
    <location>
        <begin position="259"/>
        <end position="292"/>
    </location>
</feature>
<dbReference type="Proteomes" id="UP000774000">
    <property type="component" value="Unassembled WGS sequence"/>
</dbReference>
<evidence type="ECO:0000256" key="1">
    <source>
        <dbReference type="PROSITE-ProRule" id="PRU00339"/>
    </source>
</evidence>
<protein>
    <submittedName>
        <fullName evidence="4">Tetratricopeptide (TPR) repeat protein</fullName>
    </submittedName>
</protein>
<gene>
    <name evidence="4" type="ORF">JOC47_002553</name>
</gene>
<feature type="signal peptide" evidence="2">
    <location>
        <begin position="1"/>
        <end position="23"/>
    </location>
</feature>
<dbReference type="Pfam" id="PF13432">
    <property type="entry name" value="TPR_16"/>
    <property type="match status" value="1"/>
</dbReference>
<sequence>MKKQIIIMLLLLTLLVPLTNVQAQQKQITPQNLIDDLVEQLEVIKDFKGTVVTKVYLNDEVFNSRTQIMKSQTRSMTRDHGDTSIPAGEKSLLLNTIPWIYLPPDYETIKSSLPLAVQTDYKNPLNMTNQLYDMKLLGEATYQQRDVYIVELQNVFSTQRVYIDQEYLTIRKVDVFNGSNIKVATIRYNDFELFAEEVWMPTKIVVTDSVGQSVLEVNYQNWQVNLGLTSFDFLEGFETDYQTKINKLQQKLENSNQKDKLYVELSDLYQKNGDTKKAISALQQAISREDKIAYRKKLAKIYQQQGQFSKALGEIKAALQVNYDDAELHYLLGELQLQSGNTDQARSYLERAISYDSGNEKYLEKLFWVYNNLANKNNDLYMLERAQKTIKKLIDLAPKNEDYRIYLGDIYLKTGKTIKAADAYQKAVDLAPKDTWAYIKLANYYKEIKNYEKAEELYRYVIYLEDSLENHKRLADLYFEQKKYELALEEYQTISNRAANDLDVRLRLAENYVAVGETEQALKIFSQVLGERDSEELYTRITDIIKKYNPETAIEVLHHLLQQEDLLTSRQRDKLYRHLGTMYFKKIKQEQEEKIAELLPLKSQAQIYNLMGEIEFSNGNLEEAATYFANSVTESSSVSNRYNLAVSYLLMDKFSLARQEATEVVELGAIEKGERIIDLSYDLTEWKKEYYKQYVAGRINLIEGNQLRQQGELDEAKIEYQASMSENYQYQPPYFYLSLFYSVTKQNDKLELAKHGVNDKTKGLLQEVIAVINEVKA</sequence>
<dbReference type="GO" id="GO:0006383">
    <property type="term" value="P:transcription by RNA polymerase III"/>
    <property type="evidence" value="ECO:0007669"/>
    <property type="project" value="InterPro"/>
</dbReference>
<comment type="caution">
    <text evidence="4">The sequence shown here is derived from an EMBL/GenBank/DDBJ whole genome shotgun (WGS) entry which is preliminary data.</text>
</comment>
<dbReference type="EMBL" id="JAFBDQ010000015">
    <property type="protein sequence ID" value="MBM7557687.1"/>
    <property type="molecule type" value="Genomic_DNA"/>
</dbReference>
<dbReference type="PANTHER" id="PTHR23082">
    <property type="entry name" value="TRANSCRIPTION INITIATION FACTOR IIIC TFIIIC , POLYPEPTIDE 3-RELATED"/>
    <property type="match status" value="1"/>
</dbReference>
<dbReference type="RefSeq" id="WP_204702433.1">
    <property type="nucleotide sequence ID" value="NZ_JAFBDQ010000015.1"/>
</dbReference>
<dbReference type="GO" id="GO:0000127">
    <property type="term" value="C:transcription factor TFIIIC complex"/>
    <property type="evidence" value="ECO:0007669"/>
    <property type="project" value="TreeGrafter"/>
</dbReference>
<organism evidence="4 5">
    <name type="scientific">Halanaerobacter jeridensis</name>
    <dbReference type="NCBI Taxonomy" id="706427"/>
    <lineage>
        <taxon>Bacteria</taxon>
        <taxon>Bacillati</taxon>
        <taxon>Bacillota</taxon>
        <taxon>Clostridia</taxon>
        <taxon>Halanaerobiales</taxon>
        <taxon>Halobacteroidaceae</taxon>
        <taxon>Halanaerobacter</taxon>
    </lineage>
</organism>
<name>A0A938XXX2_9FIRM</name>
<dbReference type="InterPro" id="IPR039340">
    <property type="entry name" value="Tfc4/TFIIIC-102/Sfc4"/>
</dbReference>